<gene>
    <name evidence="2" type="ORF">FNV43_RR05465</name>
</gene>
<sequence length="332" mass="35764">MAVLCINENGIKVAPFIEKQNGFYTKSLRDTNEKGNGDDGKGNDDHGDDGNGSGGGNGNGNTGGGHGEGNNSKGNGNGNGNGTNGSGNSNGNGNNGRGNDNGNGNENGNMVMETAMAMEMAMEVEMATVRKPMQNKDSKGCFIDCSTKCEATCMSRKPNCNGYGSLCYDPRFVGADGVVFYFHGSKGGNFAIVSDENFQINAHFIGTRPQGRTRDFTWVQALSIMFESHTFAIAAKRVSHWDDKVDALIVSWDGESVNIPTDGDAEWRTNGEEREVLVERTDNTNNVKVKVTGLVEIHIKVRPIGKEENRVHNYRLPSDDAFGNTIQIFESV</sequence>
<comment type="caution">
    <text evidence="2">The sequence shown here is derived from an EMBL/GenBank/DDBJ whole genome shotgun (WGS) entry which is preliminary data.</text>
</comment>
<dbReference type="Proteomes" id="UP000796880">
    <property type="component" value="Unassembled WGS sequence"/>
</dbReference>
<accession>A0A8K0MQP1</accession>
<protein>
    <recommendedName>
        <fullName evidence="4">Root cap</fullName>
    </recommendedName>
</protein>
<keyword evidence="3" id="KW-1185">Reference proteome</keyword>
<evidence type="ECO:0000313" key="2">
    <source>
        <dbReference type="EMBL" id="KAF3455017.1"/>
    </source>
</evidence>
<dbReference type="OrthoDB" id="585770at2759"/>
<evidence type="ECO:0000313" key="3">
    <source>
        <dbReference type="Proteomes" id="UP000796880"/>
    </source>
</evidence>
<organism evidence="2 3">
    <name type="scientific">Rhamnella rubrinervis</name>
    <dbReference type="NCBI Taxonomy" id="2594499"/>
    <lineage>
        <taxon>Eukaryota</taxon>
        <taxon>Viridiplantae</taxon>
        <taxon>Streptophyta</taxon>
        <taxon>Embryophyta</taxon>
        <taxon>Tracheophyta</taxon>
        <taxon>Spermatophyta</taxon>
        <taxon>Magnoliopsida</taxon>
        <taxon>eudicotyledons</taxon>
        <taxon>Gunneridae</taxon>
        <taxon>Pentapetalae</taxon>
        <taxon>rosids</taxon>
        <taxon>fabids</taxon>
        <taxon>Rosales</taxon>
        <taxon>Rhamnaceae</taxon>
        <taxon>rhamnoid group</taxon>
        <taxon>Rhamneae</taxon>
        <taxon>Rhamnella</taxon>
    </lineage>
</organism>
<dbReference type="PANTHER" id="PTHR31656">
    <property type="entry name" value="ROOT CAP DOMAIN-CONTAINING PROTEIN"/>
    <property type="match status" value="1"/>
</dbReference>
<reference evidence="2" key="1">
    <citation type="submission" date="2020-03" db="EMBL/GenBank/DDBJ databases">
        <title>A high-quality chromosome-level genome assembly of a woody plant with both climbing and erect habits, Rhamnella rubrinervis.</title>
        <authorList>
            <person name="Lu Z."/>
            <person name="Yang Y."/>
            <person name="Zhu X."/>
            <person name="Sun Y."/>
        </authorList>
    </citation>
    <scope>NUCLEOTIDE SEQUENCE</scope>
    <source>
        <strain evidence="2">BYM</strain>
        <tissue evidence="2">Leaf</tissue>
    </source>
</reference>
<dbReference type="AlphaFoldDB" id="A0A8K0MQP1"/>
<evidence type="ECO:0008006" key="4">
    <source>
        <dbReference type="Google" id="ProtNLM"/>
    </source>
</evidence>
<name>A0A8K0MQP1_9ROSA</name>
<feature type="compositionally biased region" description="Gly residues" evidence="1">
    <location>
        <begin position="50"/>
        <end position="68"/>
    </location>
</feature>
<feature type="compositionally biased region" description="Gly residues" evidence="1">
    <location>
        <begin position="75"/>
        <end position="101"/>
    </location>
</feature>
<dbReference type="EMBL" id="VOIH02000002">
    <property type="protein sequence ID" value="KAF3455017.1"/>
    <property type="molecule type" value="Genomic_DNA"/>
</dbReference>
<feature type="compositionally biased region" description="Basic and acidic residues" evidence="1">
    <location>
        <begin position="28"/>
        <end position="49"/>
    </location>
</feature>
<evidence type="ECO:0000256" key="1">
    <source>
        <dbReference type="SAM" id="MobiDB-lite"/>
    </source>
</evidence>
<proteinExistence type="predicted"/>
<feature type="region of interest" description="Disordered" evidence="1">
    <location>
        <begin position="28"/>
        <end position="109"/>
    </location>
</feature>